<evidence type="ECO:0000259" key="7">
    <source>
        <dbReference type="Pfam" id="PF00501"/>
    </source>
</evidence>
<evidence type="ECO:0000256" key="3">
    <source>
        <dbReference type="ARBA" id="ARBA00022832"/>
    </source>
</evidence>
<keyword evidence="2" id="KW-0436">Ligase</keyword>
<protein>
    <recommendedName>
        <fullName evidence="6">Acyl-CoA synthetase</fullName>
    </recommendedName>
</protein>
<dbReference type="Pfam" id="PF00501">
    <property type="entry name" value="AMP-binding"/>
    <property type="match status" value="1"/>
</dbReference>
<dbReference type="AlphaFoldDB" id="A0A9W6P255"/>
<dbReference type="InterPro" id="IPR045851">
    <property type="entry name" value="AMP-bd_C_sf"/>
</dbReference>
<dbReference type="GO" id="GO:0004467">
    <property type="term" value="F:long-chain fatty acid-CoA ligase activity"/>
    <property type="evidence" value="ECO:0007669"/>
    <property type="project" value="UniProtKB-EC"/>
</dbReference>
<evidence type="ECO:0000256" key="5">
    <source>
        <dbReference type="ARBA" id="ARBA00024484"/>
    </source>
</evidence>
<dbReference type="InterPro" id="IPR042099">
    <property type="entry name" value="ANL_N_sf"/>
</dbReference>
<evidence type="ECO:0000256" key="6">
    <source>
        <dbReference type="ARBA" id="ARBA00032875"/>
    </source>
</evidence>
<evidence type="ECO:0000256" key="4">
    <source>
        <dbReference type="ARBA" id="ARBA00023098"/>
    </source>
</evidence>
<dbReference type="PROSITE" id="PS00455">
    <property type="entry name" value="AMP_BINDING"/>
    <property type="match status" value="1"/>
</dbReference>
<sequence>MVQARASIEAEISGRTLVDWLRATAEAEADSPALSDWISDETGGCWKTHTWAQYRQQVLELAAAYVAAGVGHGDVVGIMMPNRSQHLIADLGAVHAGAVPLTIYATFAPNQIRHVAADCAATVVVLDGADELARWEGIFDSLPDLRTVVVRDAGVLPPPREKGPAFVSWAQFTEQGRAAYAADPSAVHARAEAITPEDLLTLLYTSGTTGEPKGVGETHHQALYQVTASQRANRLPYLGVTISYLPLAHIAERVLSVYLPIKNASHIHFCPDPTQLGMYLGMVRPNGLFAVPRVWEKLKAGLGSALAAAPDEQRAVVEAASAVARSSIEAGQFGSTPQPELAERFALVDAQVLAPIRALVGLDRATFFASAAAPMPRDVLSFFSGLGITIRDLYGMTENCGAVTTNRGDAYRFGTVGQAMDGVELRIADDGEVLVRAPMNTSGYLNKPEATAELLDPDGWLYTGDIGTLDADGFLTIIDRKKEIIITAGGENIAPAEIEGLLKEHPLIGQALAYGDRRPYPVALLVLDGDAAPAWAARAGLDRTDVAALAGHPAVHAEVEKAVADANRRLARVQQVKRWRLLPVEWTAESGELTPKMSLKRRVIQERYATEIAELYGD</sequence>
<accession>A0A9W6P255</accession>
<dbReference type="EMBL" id="BSQG01000001">
    <property type="protein sequence ID" value="GLU45839.1"/>
    <property type="molecule type" value="Genomic_DNA"/>
</dbReference>
<gene>
    <name evidence="8" type="ORF">Nans01_01900</name>
</gene>
<organism evidence="8 9">
    <name type="scientific">Nocardiopsis ansamitocini</name>
    <dbReference type="NCBI Taxonomy" id="1670832"/>
    <lineage>
        <taxon>Bacteria</taxon>
        <taxon>Bacillati</taxon>
        <taxon>Actinomycetota</taxon>
        <taxon>Actinomycetes</taxon>
        <taxon>Streptosporangiales</taxon>
        <taxon>Nocardiopsidaceae</taxon>
        <taxon>Nocardiopsis</taxon>
    </lineage>
</organism>
<dbReference type="Pfam" id="PF23562">
    <property type="entry name" value="AMP-binding_C_3"/>
    <property type="match status" value="1"/>
</dbReference>
<dbReference type="InterPro" id="IPR020845">
    <property type="entry name" value="AMP-binding_CS"/>
</dbReference>
<evidence type="ECO:0000256" key="1">
    <source>
        <dbReference type="ARBA" id="ARBA00006432"/>
    </source>
</evidence>
<dbReference type="InterPro" id="IPR000873">
    <property type="entry name" value="AMP-dep_synth/lig_dom"/>
</dbReference>
<reference evidence="8" key="1">
    <citation type="submission" date="2023-02" db="EMBL/GenBank/DDBJ databases">
        <title>Nocardiopsis ansamitocini NBRC 112285.</title>
        <authorList>
            <person name="Ichikawa N."/>
            <person name="Sato H."/>
            <person name="Tonouchi N."/>
        </authorList>
    </citation>
    <scope>NUCLEOTIDE SEQUENCE</scope>
    <source>
        <strain evidence="8">NBRC 112285</strain>
    </source>
</reference>
<dbReference type="GO" id="GO:0016020">
    <property type="term" value="C:membrane"/>
    <property type="evidence" value="ECO:0007669"/>
    <property type="project" value="TreeGrafter"/>
</dbReference>
<name>A0A9W6P255_9ACTN</name>
<feature type="domain" description="AMP-dependent synthetase/ligase" evidence="7">
    <location>
        <begin position="22"/>
        <end position="445"/>
    </location>
</feature>
<keyword evidence="3" id="KW-0276">Fatty acid metabolism</keyword>
<keyword evidence="9" id="KW-1185">Reference proteome</keyword>
<dbReference type="PANTHER" id="PTHR43272">
    <property type="entry name" value="LONG-CHAIN-FATTY-ACID--COA LIGASE"/>
    <property type="match status" value="1"/>
</dbReference>
<evidence type="ECO:0000313" key="9">
    <source>
        <dbReference type="Proteomes" id="UP001165092"/>
    </source>
</evidence>
<comment type="catalytic activity">
    <reaction evidence="5">
        <text>a long-chain fatty acid + ATP + CoA = a long-chain fatty acyl-CoA + AMP + diphosphate</text>
        <dbReference type="Rhea" id="RHEA:15421"/>
        <dbReference type="ChEBI" id="CHEBI:30616"/>
        <dbReference type="ChEBI" id="CHEBI:33019"/>
        <dbReference type="ChEBI" id="CHEBI:57287"/>
        <dbReference type="ChEBI" id="CHEBI:57560"/>
        <dbReference type="ChEBI" id="CHEBI:83139"/>
        <dbReference type="ChEBI" id="CHEBI:456215"/>
        <dbReference type="EC" id="6.2.1.3"/>
    </reaction>
    <physiologicalReaction direction="left-to-right" evidence="5">
        <dbReference type="Rhea" id="RHEA:15422"/>
    </physiologicalReaction>
</comment>
<proteinExistence type="inferred from homology"/>
<dbReference type="Gene3D" id="3.40.50.12780">
    <property type="entry name" value="N-terminal domain of ligase-like"/>
    <property type="match status" value="1"/>
</dbReference>
<comment type="caution">
    <text evidence="8">The sequence shown here is derived from an EMBL/GenBank/DDBJ whole genome shotgun (WGS) entry which is preliminary data.</text>
</comment>
<dbReference type="Proteomes" id="UP001165092">
    <property type="component" value="Unassembled WGS sequence"/>
</dbReference>
<dbReference type="PANTHER" id="PTHR43272:SF32">
    <property type="entry name" value="AMP-DEPENDENT SYNTHETASE_LIGASE DOMAIN-CONTAINING PROTEIN"/>
    <property type="match status" value="1"/>
</dbReference>
<evidence type="ECO:0000256" key="2">
    <source>
        <dbReference type="ARBA" id="ARBA00022598"/>
    </source>
</evidence>
<dbReference type="SUPFAM" id="SSF56801">
    <property type="entry name" value="Acetyl-CoA synthetase-like"/>
    <property type="match status" value="1"/>
</dbReference>
<keyword evidence="4" id="KW-0443">Lipid metabolism</keyword>
<evidence type="ECO:0000313" key="8">
    <source>
        <dbReference type="EMBL" id="GLU45839.1"/>
    </source>
</evidence>
<comment type="similarity">
    <text evidence="1">Belongs to the ATP-dependent AMP-binding enzyme family.</text>
</comment>
<dbReference type="Gene3D" id="3.30.300.30">
    <property type="match status" value="1"/>
</dbReference>
<dbReference type="CDD" id="cd05907">
    <property type="entry name" value="VL_LC_FACS_like"/>
    <property type="match status" value="1"/>
</dbReference>